<evidence type="ECO:0000313" key="2">
    <source>
        <dbReference type="EMBL" id="MDV7693407.1"/>
    </source>
</evidence>
<evidence type="ECO:0000256" key="1">
    <source>
        <dbReference type="SAM" id="Phobius"/>
    </source>
</evidence>
<dbReference type="GeneID" id="93382698"/>
<organism evidence="2 3">
    <name type="scientific">Pediococcus parvulus</name>
    <dbReference type="NCBI Taxonomy" id="54062"/>
    <lineage>
        <taxon>Bacteria</taxon>
        <taxon>Bacillati</taxon>
        <taxon>Bacillota</taxon>
        <taxon>Bacilli</taxon>
        <taxon>Lactobacillales</taxon>
        <taxon>Lactobacillaceae</taxon>
        <taxon>Pediococcus</taxon>
    </lineage>
</organism>
<dbReference type="RefSeq" id="WP_157077616.1">
    <property type="nucleotide sequence ID" value="NZ_CP158977.1"/>
</dbReference>
<evidence type="ECO:0000313" key="3">
    <source>
        <dbReference type="Proteomes" id="UP001275867"/>
    </source>
</evidence>
<feature type="transmembrane region" description="Helical" evidence="1">
    <location>
        <begin position="55"/>
        <end position="75"/>
    </location>
</feature>
<dbReference type="Proteomes" id="UP001275867">
    <property type="component" value="Unassembled WGS sequence"/>
</dbReference>
<dbReference type="EMBL" id="WERX01000002">
    <property type="protein sequence ID" value="MDV7693407.1"/>
    <property type="molecule type" value="Genomic_DNA"/>
</dbReference>
<keyword evidence="1" id="KW-0812">Transmembrane</keyword>
<keyword evidence="1" id="KW-0472">Membrane</keyword>
<feature type="transmembrane region" description="Helical" evidence="1">
    <location>
        <begin position="87"/>
        <end position="105"/>
    </location>
</feature>
<feature type="transmembrane region" description="Helical" evidence="1">
    <location>
        <begin position="16"/>
        <end position="35"/>
    </location>
</feature>
<gene>
    <name evidence="2" type="ORF">GA842_00655</name>
</gene>
<dbReference type="AlphaFoldDB" id="A0AAP5TA44"/>
<protein>
    <submittedName>
        <fullName evidence="2">Uncharacterized protein</fullName>
    </submittedName>
</protein>
<keyword evidence="1" id="KW-1133">Transmembrane helix</keyword>
<name>A0AAP5TA44_9LACO</name>
<sequence>MKKRIGCENVRTQTKINFVEGLTGAVLLILLYMRINNYYQLTHRWVTTYTSQLRFYILSLWILVGLMVIFMVIFFVYSDRSQPQKNWGLAVALLIVGAGVVFQFLNQPDYTKQHVTPIPLSVNQVMKKVYAKKYSSYEDGFYFYNPDSKYYKQTRKEVRRYSLSSQTDLYCANLKSLRRKLGSKRYQALITKLKIKSGNAIVFTYREDGKNKVKVFNRLQDRQVLLRFVHYLNGDETVNFFG</sequence>
<proteinExistence type="predicted"/>
<accession>A0AAP5TA44</accession>
<comment type="caution">
    <text evidence="2">The sequence shown here is derived from an EMBL/GenBank/DDBJ whole genome shotgun (WGS) entry which is preliminary data.</text>
</comment>
<reference evidence="2" key="1">
    <citation type="submission" date="2019-10" db="EMBL/GenBank/DDBJ databases">
        <title>Malate fermentation in French cider.</title>
        <authorList>
            <person name="Cousin F.J."/>
            <person name="Medina Fernandez S."/>
            <person name="Misery B."/>
            <person name="Laplace J.-M."/>
            <person name="Cretenet M."/>
        </authorList>
    </citation>
    <scope>NUCLEOTIDE SEQUENCE</scope>
    <source>
        <strain evidence="2">UCMA15901</strain>
    </source>
</reference>